<dbReference type="InterPro" id="IPR052176">
    <property type="entry name" value="Glycosyl_Hydrlase_43_Enz"/>
</dbReference>
<protein>
    <recommendedName>
        <fullName evidence="6">Glycosyl hydrolase family 43</fullName>
    </recommendedName>
</protein>
<evidence type="ECO:0000256" key="1">
    <source>
        <dbReference type="ARBA" id="ARBA00022651"/>
    </source>
</evidence>
<dbReference type="Gene3D" id="2.115.10.20">
    <property type="entry name" value="Glycosyl hydrolase domain, family 43"/>
    <property type="match status" value="1"/>
</dbReference>
<gene>
    <name evidence="4" type="ORF">LX69_01553</name>
</gene>
<sequence length="703" mass="77789">MGNIQLLFKKKSLLLLVALSSTLPIVAQTKGKVNQQMDVQTSSKYVFKGAGNPYLPLWEHLPDGEPRVFEDPDNPGKYRAYIIGSHDLRYTSYCGPDIRMWSAPVENLSEWRDEGPIFTYNIEGQWDVMYAPDLVEVKRKDGTKDYYLFPHSRGRHREAMVCKGSRPDGPFTPINLNEDGTRTVPGSILGFDPAVYVEYVTDPSDPDFEIGFRAYGFWGFQRSMAAQLDQNTMYSLRPGTEVVNYLLPASARYGVIKDPQGTVYPNVYPDQDLGTFNFFEASSIRKVGNKYITVFSGYSGPEYGVGSSNSTLRYAVADSPLGPWKSGGVLVDSRGPVLNQDGSKIVTANGGHNTHGSIEQINDQWYVFYHRPPRNFGYARQAVVEPITIQWDEKPVAQGGTAVIRGFDPYANDQVWQLKDSQGVEYKGAQVTSEGFHLYGLDPYQYYSAGYACYLSDVSIQQDSWDVWDNHMPITNMKNGHIVGFKHFGFAGLDNDTKGLKAFEGAQKGNETAFNLFIAPKTTKSFKVNVWLDGPWDNAVWNGTKIGEIVVSANSKQEVTKFTIDVAKYVEGLDRKHAIYLVAEGAEQDALCDFMGLGFSSATKPIQRPVVPVVSISVNGKAIELPATPVRSTNENGITGYNLYETTVKLPAGTSKKPVVRASASNKAVKMVITQAESTTGTAQVKCDFNGVVKTYNVVFAAE</sequence>
<dbReference type="PANTHER" id="PTHR43772:SF2">
    <property type="entry name" value="PUTATIVE (AFU_ORTHOLOGUE AFUA_2G04480)-RELATED"/>
    <property type="match status" value="1"/>
</dbReference>
<evidence type="ECO:0008006" key="6">
    <source>
        <dbReference type="Google" id="ProtNLM"/>
    </source>
</evidence>
<comment type="caution">
    <text evidence="4">The sequence shown here is derived from an EMBL/GenBank/DDBJ whole genome shotgun (WGS) entry which is preliminary data.</text>
</comment>
<dbReference type="PANTHER" id="PTHR43772">
    <property type="entry name" value="ENDO-1,4-BETA-XYLANASE"/>
    <property type="match status" value="1"/>
</dbReference>
<evidence type="ECO:0000256" key="3">
    <source>
        <dbReference type="SAM" id="SignalP"/>
    </source>
</evidence>
<dbReference type="InterPro" id="IPR023296">
    <property type="entry name" value="Glyco_hydro_beta-prop_sf"/>
</dbReference>
<dbReference type="RefSeq" id="WP_111445234.1">
    <property type="nucleotide sequence ID" value="NZ_QKZK01000010.1"/>
</dbReference>
<keyword evidence="2" id="KW-0119">Carbohydrate metabolism</keyword>
<keyword evidence="3" id="KW-0732">Signal</keyword>
<evidence type="ECO:0000256" key="2">
    <source>
        <dbReference type="ARBA" id="ARBA00023277"/>
    </source>
</evidence>
<proteinExistence type="predicted"/>
<organism evidence="4 5">
    <name type="scientific">Breznakibacter xylanolyticus</name>
    <dbReference type="NCBI Taxonomy" id="990"/>
    <lineage>
        <taxon>Bacteria</taxon>
        <taxon>Pseudomonadati</taxon>
        <taxon>Bacteroidota</taxon>
        <taxon>Bacteroidia</taxon>
        <taxon>Marinilabiliales</taxon>
        <taxon>Marinilabiliaceae</taxon>
        <taxon>Breznakibacter</taxon>
    </lineage>
</organism>
<keyword evidence="1" id="KW-0624">Polysaccharide degradation</keyword>
<evidence type="ECO:0000313" key="4">
    <source>
        <dbReference type="EMBL" id="PZX17238.1"/>
    </source>
</evidence>
<dbReference type="Proteomes" id="UP000249239">
    <property type="component" value="Unassembled WGS sequence"/>
</dbReference>
<keyword evidence="1" id="KW-0858">Xylan degradation</keyword>
<dbReference type="AlphaFoldDB" id="A0A2W7NAV9"/>
<accession>A0A2W7NAV9</accession>
<reference evidence="4 5" key="1">
    <citation type="submission" date="2018-06" db="EMBL/GenBank/DDBJ databases">
        <title>Genomic Encyclopedia of Archaeal and Bacterial Type Strains, Phase II (KMG-II): from individual species to whole genera.</title>
        <authorList>
            <person name="Goeker M."/>
        </authorList>
    </citation>
    <scope>NUCLEOTIDE SEQUENCE [LARGE SCALE GENOMIC DNA]</scope>
    <source>
        <strain evidence="4 5">DSM 6779</strain>
    </source>
</reference>
<dbReference type="GO" id="GO:0045493">
    <property type="term" value="P:xylan catabolic process"/>
    <property type="evidence" value="ECO:0007669"/>
    <property type="project" value="UniProtKB-KW"/>
</dbReference>
<dbReference type="EMBL" id="QKZK01000010">
    <property type="protein sequence ID" value="PZX17238.1"/>
    <property type="molecule type" value="Genomic_DNA"/>
</dbReference>
<name>A0A2W7NAV9_9BACT</name>
<evidence type="ECO:0000313" key="5">
    <source>
        <dbReference type="Proteomes" id="UP000249239"/>
    </source>
</evidence>
<feature type="chain" id="PRO_5016068394" description="Glycosyl hydrolase family 43" evidence="3">
    <location>
        <begin position="28"/>
        <end position="703"/>
    </location>
</feature>
<feature type="signal peptide" evidence="3">
    <location>
        <begin position="1"/>
        <end position="27"/>
    </location>
</feature>
<dbReference type="SUPFAM" id="SSF75005">
    <property type="entry name" value="Arabinanase/levansucrase/invertase"/>
    <property type="match status" value="1"/>
</dbReference>
<dbReference type="OrthoDB" id="9801455at2"/>
<keyword evidence="5" id="KW-1185">Reference proteome</keyword>